<dbReference type="EMBL" id="JBHMAF010000189">
    <property type="protein sequence ID" value="MFB9761234.1"/>
    <property type="molecule type" value="Genomic_DNA"/>
</dbReference>
<organism evidence="1 2">
    <name type="scientific">Ectobacillus funiculus</name>
    <dbReference type="NCBI Taxonomy" id="137993"/>
    <lineage>
        <taxon>Bacteria</taxon>
        <taxon>Bacillati</taxon>
        <taxon>Bacillota</taxon>
        <taxon>Bacilli</taxon>
        <taxon>Bacillales</taxon>
        <taxon>Bacillaceae</taxon>
        <taxon>Ectobacillus</taxon>
    </lineage>
</organism>
<keyword evidence="2" id="KW-1185">Reference proteome</keyword>
<sequence>MPAMYLKRIWTPLEWFGISVFKDQEDGRYYYKKQGGNLKRFGKA</sequence>
<comment type="caution">
    <text evidence="1">The sequence shown here is derived from an EMBL/GenBank/DDBJ whole genome shotgun (WGS) entry which is preliminary data.</text>
</comment>
<evidence type="ECO:0000313" key="2">
    <source>
        <dbReference type="Proteomes" id="UP001589609"/>
    </source>
</evidence>
<reference evidence="1 2" key="1">
    <citation type="submission" date="2024-09" db="EMBL/GenBank/DDBJ databases">
        <authorList>
            <person name="Sun Q."/>
            <person name="Mori K."/>
        </authorList>
    </citation>
    <scope>NUCLEOTIDE SEQUENCE [LARGE SCALE GENOMIC DNA]</scope>
    <source>
        <strain evidence="1 2">JCM 11201</strain>
    </source>
</reference>
<accession>A0ABV5WKS2</accession>
<dbReference type="Proteomes" id="UP001589609">
    <property type="component" value="Unassembled WGS sequence"/>
</dbReference>
<proteinExistence type="predicted"/>
<dbReference type="RefSeq" id="WP_379951436.1">
    <property type="nucleotide sequence ID" value="NZ_JBHMAF010000189.1"/>
</dbReference>
<protein>
    <submittedName>
        <fullName evidence="1">Uncharacterized protein</fullName>
    </submittedName>
</protein>
<evidence type="ECO:0000313" key="1">
    <source>
        <dbReference type="EMBL" id="MFB9761234.1"/>
    </source>
</evidence>
<name>A0ABV5WKS2_9BACI</name>
<gene>
    <name evidence="1" type="ORF">ACFFMS_23570</name>
</gene>